<sequence>MNRGKSGIGSELGLIQKSRLLPPGCFLFRHSLLFLAVGMYWTSSLPFARAGPGVQWCGGVLLPSLFFITGVLLCGVLLIALSLGCWFINNTLMVETDDALSRG</sequence>
<dbReference type="RefSeq" id="XP_062722104.1">
    <property type="nucleotide sequence ID" value="XM_062861834.1"/>
</dbReference>
<reference evidence="2" key="1">
    <citation type="journal article" date="2023" name="Mol. Phylogenet. Evol.">
        <title>Genome-scale phylogeny and comparative genomics of the fungal order Sordariales.</title>
        <authorList>
            <person name="Hensen N."/>
            <person name="Bonometti L."/>
            <person name="Westerberg I."/>
            <person name="Brannstrom I.O."/>
            <person name="Guillou S."/>
            <person name="Cros-Aarteil S."/>
            <person name="Calhoun S."/>
            <person name="Haridas S."/>
            <person name="Kuo A."/>
            <person name="Mondo S."/>
            <person name="Pangilinan J."/>
            <person name="Riley R."/>
            <person name="LaButti K."/>
            <person name="Andreopoulos B."/>
            <person name="Lipzen A."/>
            <person name="Chen C."/>
            <person name="Yan M."/>
            <person name="Daum C."/>
            <person name="Ng V."/>
            <person name="Clum A."/>
            <person name="Steindorff A."/>
            <person name="Ohm R.A."/>
            <person name="Martin F."/>
            <person name="Silar P."/>
            <person name="Natvig D.O."/>
            <person name="Lalanne C."/>
            <person name="Gautier V."/>
            <person name="Ament-Velasquez S.L."/>
            <person name="Kruys A."/>
            <person name="Hutchinson M.I."/>
            <person name="Powell A.J."/>
            <person name="Barry K."/>
            <person name="Miller A.N."/>
            <person name="Grigoriev I.V."/>
            <person name="Debuchy R."/>
            <person name="Gladieux P."/>
            <person name="Hiltunen Thoren M."/>
            <person name="Johannesson H."/>
        </authorList>
    </citation>
    <scope>NUCLEOTIDE SEQUENCE</scope>
    <source>
        <strain evidence="2">CBS 333.67</strain>
    </source>
</reference>
<keyword evidence="1" id="KW-0812">Transmembrane</keyword>
<feature type="transmembrane region" description="Helical" evidence="1">
    <location>
        <begin position="20"/>
        <end position="41"/>
    </location>
</feature>
<dbReference type="EMBL" id="JAUDZG010000003">
    <property type="protein sequence ID" value="KAK3306324.1"/>
    <property type="molecule type" value="Genomic_DNA"/>
</dbReference>
<name>A0AAJ0GUI7_9PEZI</name>
<dbReference type="AlphaFoldDB" id="A0AAJ0GUI7"/>
<evidence type="ECO:0000313" key="2">
    <source>
        <dbReference type="EMBL" id="KAK3306324.1"/>
    </source>
</evidence>
<keyword evidence="1" id="KW-1133">Transmembrane helix</keyword>
<keyword evidence="1" id="KW-0472">Membrane</keyword>
<reference evidence="2" key="2">
    <citation type="submission" date="2023-06" db="EMBL/GenBank/DDBJ databases">
        <authorList>
            <consortium name="Lawrence Berkeley National Laboratory"/>
            <person name="Mondo S.J."/>
            <person name="Hensen N."/>
            <person name="Bonometti L."/>
            <person name="Westerberg I."/>
            <person name="Brannstrom I.O."/>
            <person name="Guillou S."/>
            <person name="Cros-Aarteil S."/>
            <person name="Calhoun S."/>
            <person name="Haridas S."/>
            <person name="Kuo A."/>
            <person name="Pangilinan J."/>
            <person name="Riley R."/>
            <person name="Labutti K."/>
            <person name="Andreopoulos B."/>
            <person name="Lipzen A."/>
            <person name="Chen C."/>
            <person name="Yanf M."/>
            <person name="Daum C."/>
            <person name="Ng V."/>
            <person name="Clum A."/>
            <person name="Steindorff A."/>
            <person name="Ohm R."/>
            <person name="Martin F."/>
            <person name="Silar P."/>
            <person name="Natvig D."/>
            <person name="Lalanne C."/>
            <person name="Gautier V."/>
            <person name="Ament-Velasquez S.L."/>
            <person name="Kruys A."/>
            <person name="Hutchinson M.I."/>
            <person name="Powell A.J."/>
            <person name="Barry K."/>
            <person name="Miller A.N."/>
            <person name="Grigoriev I.V."/>
            <person name="Debuchy R."/>
            <person name="Gladieux P."/>
            <person name="Thoren M.H."/>
            <person name="Johannesson H."/>
        </authorList>
    </citation>
    <scope>NUCLEOTIDE SEQUENCE</scope>
    <source>
        <strain evidence="2">CBS 333.67</strain>
    </source>
</reference>
<keyword evidence="3" id="KW-1185">Reference proteome</keyword>
<evidence type="ECO:0000313" key="3">
    <source>
        <dbReference type="Proteomes" id="UP001273166"/>
    </source>
</evidence>
<proteinExistence type="predicted"/>
<feature type="transmembrane region" description="Helical" evidence="1">
    <location>
        <begin position="61"/>
        <end position="88"/>
    </location>
</feature>
<dbReference type="GeneID" id="87880663"/>
<organism evidence="2 3">
    <name type="scientific">Chaetomium strumarium</name>
    <dbReference type="NCBI Taxonomy" id="1170767"/>
    <lineage>
        <taxon>Eukaryota</taxon>
        <taxon>Fungi</taxon>
        <taxon>Dikarya</taxon>
        <taxon>Ascomycota</taxon>
        <taxon>Pezizomycotina</taxon>
        <taxon>Sordariomycetes</taxon>
        <taxon>Sordariomycetidae</taxon>
        <taxon>Sordariales</taxon>
        <taxon>Chaetomiaceae</taxon>
        <taxon>Chaetomium</taxon>
    </lineage>
</organism>
<gene>
    <name evidence="2" type="ORF">B0T15DRAFT_137493</name>
</gene>
<comment type="caution">
    <text evidence="2">The sequence shown here is derived from an EMBL/GenBank/DDBJ whole genome shotgun (WGS) entry which is preliminary data.</text>
</comment>
<accession>A0AAJ0GUI7</accession>
<dbReference type="Proteomes" id="UP001273166">
    <property type="component" value="Unassembled WGS sequence"/>
</dbReference>
<evidence type="ECO:0000256" key="1">
    <source>
        <dbReference type="SAM" id="Phobius"/>
    </source>
</evidence>
<protein>
    <submittedName>
        <fullName evidence="2">Uncharacterized protein</fullName>
    </submittedName>
</protein>